<dbReference type="KEGG" id="spib:G8759_23895"/>
<protein>
    <submittedName>
        <fullName evidence="2">EamA/RhaT family transporter</fullName>
    </submittedName>
</protein>
<dbReference type="SUPFAM" id="SSF103481">
    <property type="entry name" value="Multidrug resistance efflux transporter EmrE"/>
    <property type="match status" value="1"/>
</dbReference>
<keyword evidence="3" id="KW-1185">Reference proteome</keyword>
<evidence type="ECO:0000313" key="3">
    <source>
        <dbReference type="Proteomes" id="UP000501802"/>
    </source>
</evidence>
<dbReference type="InterPro" id="IPR037185">
    <property type="entry name" value="EmrE-like"/>
</dbReference>
<dbReference type="Proteomes" id="UP000501802">
    <property type="component" value="Chromosome"/>
</dbReference>
<feature type="transmembrane region" description="Helical" evidence="1">
    <location>
        <begin position="235"/>
        <end position="259"/>
    </location>
</feature>
<evidence type="ECO:0000256" key="1">
    <source>
        <dbReference type="SAM" id="Phobius"/>
    </source>
</evidence>
<dbReference type="EMBL" id="CP050063">
    <property type="protein sequence ID" value="QIP15459.1"/>
    <property type="molecule type" value="Genomic_DNA"/>
</dbReference>
<accession>A0A6G9AT09</accession>
<reference evidence="2 3" key="1">
    <citation type="submission" date="2020-03" db="EMBL/GenBank/DDBJ databases">
        <authorList>
            <person name="Kim M.K."/>
        </authorList>
    </citation>
    <scope>NUCLEOTIDE SEQUENCE [LARGE SCALE GENOMIC DNA]</scope>
    <source>
        <strain evidence="2 3">BT328</strain>
    </source>
</reference>
<keyword evidence="1" id="KW-0812">Transmembrane</keyword>
<keyword evidence="1" id="KW-0472">Membrane</keyword>
<name>A0A6G9AT09_9BACT</name>
<feature type="transmembrane region" description="Helical" evidence="1">
    <location>
        <begin position="265"/>
        <end position="285"/>
    </location>
</feature>
<feature type="transmembrane region" description="Helical" evidence="1">
    <location>
        <begin position="119"/>
        <end position="137"/>
    </location>
</feature>
<feature type="transmembrane region" description="Helical" evidence="1">
    <location>
        <begin position="93"/>
        <end position="113"/>
    </location>
</feature>
<keyword evidence="1" id="KW-1133">Transmembrane helix</keyword>
<evidence type="ECO:0000313" key="2">
    <source>
        <dbReference type="EMBL" id="QIP15459.1"/>
    </source>
</evidence>
<gene>
    <name evidence="2" type="ORF">G8759_23895</name>
</gene>
<dbReference type="Gene3D" id="1.10.3730.20">
    <property type="match status" value="1"/>
</dbReference>
<organism evidence="2 3">
    <name type="scientific">Spirosoma aureum</name>
    <dbReference type="NCBI Taxonomy" id="2692134"/>
    <lineage>
        <taxon>Bacteria</taxon>
        <taxon>Pseudomonadati</taxon>
        <taxon>Bacteroidota</taxon>
        <taxon>Cytophagia</taxon>
        <taxon>Cytophagales</taxon>
        <taxon>Cytophagaceae</taxon>
        <taxon>Spirosoma</taxon>
    </lineage>
</organism>
<dbReference type="RefSeq" id="WP_167213669.1">
    <property type="nucleotide sequence ID" value="NZ_CP050063.1"/>
</dbReference>
<feature type="transmembrane region" description="Helical" evidence="1">
    <location>
        <begin position="201"/>
        <end position="223"/>
    </location>
</feature>
<proteinExistence type="predicted"/>
<dbReference type="AlphaFoldDB" id="A0A6G9AT09"/>
<feature type="transmembrane region" description="Helical" evidence="1">
    <location>
        <begin position="169"/>
        <end position="189"/>
    </location>
</feature>
<sequence length="318" mass="34559">MLFLFLSVLLSVVLLLNFRLFPKYDVNTFQAIVFNYPICFLTGYLLLPAGQSFTIDFPQTWTWLALGLGVGFILTFMLSGASTQRMGITVTSLANNLSLVIPVCFSLFVFQVGGKVFDALNYLGLVLALVAVGLSTYKKESNELSVETPVLEGQPIPSPITPRRLGANVLLPVAVFLFYGATNTMINYMNIRYISSADKTIVVMLTMVLGAVVAGLVMLIVRVMQGKEVIQGRNLIGAVTLGVPNFLSFYTLLLALSQFGGNGAFVYPLYNIGVILIAALMAAVFFREQLSIANKIGLALAVLAISLISWQELAELSK</sequence>
<feature type="transmembrane region" description="Helical" evidence="1">
    <location>
        <begin position="61"/>
        <end position="81"/>
    </location>
</feature>
<feature type="transmembrane region" description="Helical" evidence="1">
    <location>
        <begin position="292"/>
        <end position="310"/>
    </location>
</feature>